<sequence length="102" mass="10809">MVDAGSKALSSDLGPHGSSGLAGYGTAIAIDRDDTGARLSVLKLSEEHGFVSRNGGPDLRIGERFLVLPNHSCSVVNLHDTLVVQDDDTFETWNVEARGTSK</sequence>
<protein>
    <recommendedName>
        <fullName evidence="1">D-serine dehydratase-like domain-containing protein</fullName>
    </recommendedName>
</protein>
<dbReference type="PANTHER" id="PTHR28004">
    <property type="entry name" value="ZGC:162816-RELATED"/>
    <property type="match status" value="1"/>
</dbReference>
<reference evidence="2" key="1">
    <citation type="submission" date="2020-08" db="EMBL/GenBank/DDBJ databases">
        <title>Paracoccus amoyensis sp. nov., isolated from the surface seawater at coast of Xiamen, Fujian.</title>
        <authorList>
            <person name="Lyu L."/>
        </authorList>
    </citation>
    <scope>NUCLEOTIDE SEQUENCE</scope>
    <source>
        <strain evidence="2">11-3</strain>
    </source>
</reference>
<feature type="domain" description="D-serine dehydratase-like" evidence="1">
    <location>
        <begin position="1"/>
        <end position="86"/>
    </location>
</feature>
<dbReference type="EMBL" id="JACOQL010000001">
    <property type="protein sequence ID" value="MBC9245130.1"/>
    <property type="molecule type" value="Genomic_DNA"/>
</dbReference>
<evidence type="ECO:0000313" key="3">
    <source>
        <dbReference type="Proteomes" id="UP000608594"/>
    </source>
</evidence>
<dbReference type="GO" id="GO:0008721">
    <property type="term" value="F:D-serine ammonia-lyase activity"/>
    <property type="evidence" value="ECO:0007669"/>
    <property type="project" value="TreeGrafter"/>
</dbReference>
<dbReference type="RefSeq" id="WP_187792416.1">
    <property type="nucleotide sequence ID" value="NZ_JACOQL010000001.1"/>
</dbReference>
<dbReference type="InterPro" id="IPR026956">
    <property type="entry name" value="D-ser_dehydrat-like_dom"/>
</dbReference>
<dbReference type="AlphaFoldDB" id="A0A926G9W7"/>
<accession>A0A926G9W7</accession>
<dbReference type="Proteomes" id="UP000608594">
    <property type="component" value="Unassembled WGS sequence"/>
</dbReference>
<dbReference type="InterPro" id="IPR042208">
    <property type="entry name" value="D-ser_dehydrat-like_sf"/>
</dbReference>
<dbReference type="SMART" id="SM01119">
    <property type="entry name" value="D-ser_dehydrat"/>
    <property type="match status" value="1"/>
</dbReference>
<comment type="caution">
    <text evidence="2">The sequence shown here is derived from an EMBL/GenBank/DDBJ whole genome shotgun (WGS) entry which is preliminary data.</text>
</comment>
<proteinExistence type="predicted"/>
<dbReference type="PANTHER" id="PTHR28004:SF2">
    <property type="entry name" value="D-SERINE DEHYDRATASE"/>
    <property type="match status" value="1"/>
</dbReference>
<organism evidence="2 3">
    <name type="scientific">Paracoccus amoyensis</name>
    <dbReference type="NCBI Taxonomy" id="2760093"/>
    <lineage>
        <taxon>Bacteria</taxon>
        <taxon>Pseudomonadati</taxon>
        <taxon>Pseudomonadota</taxon>
        <taxon>Alphaproteobacteria</taxon>
        <taxon>Rhodobacterales</taxon>
        <taxon>Paracoccaceae</taxon>
        <taxon>Paracoccus</taxon>
    </lineage>
</organism>
<evidence type="ECO:0000259" key="1">
    <source>
        <dbReference type="SMART" id="SM01119"/>
    </source>
</evidence>
<keyword evidence="3" id="KW-1185">Reference proteome</keyword>
<evidence type="ECO:0000313" key="2">
    <source>
        <dbReference type="EMBL" id="MBC9245130.1"/>
    </source>
</evidence>
<dbReference type="GO" id="GO:0036088">
    <property type="term" value="P:D-serine catabolic process"/>
    <property type="evidence" value="ECO:0007669"/>
    <property type="project" value="TreeGrafter"/>
</dbReference>
<dbReference type="Pfam" id="PF14031">
    <property type="entry name" value="D-ser_dehydrat"/>
    <property type="match status" value="1"/>
</dbReference>
<dbReference type="InterPro" id="IPR051466">
    <property type="entry name" value="D-amino_acid_metab_enzyme"/>
</dbReference>
<gene>
    <name evidence="2" type="ORF">H4P12_00010</name>
</gene>
<dbReference type="Gene3D" id="2.40.37.20">
    <property type="entry name" value="D-serine dehydratase-like domain"/>
    <property type="match status" value="1"/>
</dbReference>
<name>A0A926G9W7_9RHOB</name>